<dbReference type="InterPro" id="IPR000994">
    <property type="entry name" value="Pept_M24"/>
</dbReference>
<dbReference type="AlphaFoldDB" id="A0A347ZQ76"/>
<protein>
    <submittedName>
        <fullName evidence="3">Antitoxin VapB</fullName>
    </submittedName>
</protein>
<dbReference type="InterPro" id="IPR050659">
    <property type="entry name" value="Peptidase_M24B"/>
</dbReference>
<comment type="caution">
    <text evidence="3">The sequence shown here is derived from an EMBL/GenBank/DDBJ whole genome shotgun (WGS) entry which is preliminary data.</text>
</comment>
<dbReference type="SUPFAM" id="SSF53092">
    <property type="entry name" value="Creatinase/prolidase N-terminal domain"/>
    <property type="match status" value="1"/>
</dbReference>
<dbReference type="InterPro" id="IPR036005">
    <property type="entry name" value="Creatinase/aminopeptidase-like"/>
</dbReference>
<feature type="domain" description="Creatinase N-terminal" evidence="2">
    <location>
        <begin position="15"/>
        <end position="117"/>
    </location>
</feature>
<organism evidence="3 4">
    <name type="scientific">Pelolinea submarina</name>
    <dbReference type="NCBI Taxonomy" id="913107"/>
    <lineage>
        <taxon>Bacteria</taxon>
        <taxon>Bacillati</taxon>
        <taxon>Chloroflexota</taxon>
        <taxon>Anaerolineae</taxon>
        <taxon>Anaerolineales</taxon>
        <taxon>Anaerolineaceae</taxon>
        <taxon>Pelolinea</taxon>
    </lineage>
</organism>
<dbReference type="Pfam" id="PF00557">
    <property type="entry name" value="Peptidase_M24"/>
    <property type="match status" value="1"/>
</dbReference>
<dbReference type="Gene3D" id="3.90.230.10">
    <property type="entry name" value="Creatinase/methionine aminopeptidase superfamily"/>
    <property type="match status" value="1"/>
</dbReference>
<dbReference type="CDD" id="cd01066">
    <property type="entry name" value="APP_MetAP"/>
    <property type="match status" value="1"/>
</dbReference>
<proteinExistence type="predicted"/>
<sequence>MESLNRQAEFEIKTTRMRQLLAEKQLDALLLQRVSSIAWATCGADVHINTAASDGACALLITPDQQFVITNSIEAARLENEEGMGEQGWHFEVTPWYGNENRLAELTNGKRIGCDGLYAGGQNLSAELAWLRSQLTQPEAERFRGLGRLCAESMQEAIRAVQPGMTEFQISGLLAGATESRGAQAVVNLIGTDERIFQYRHAIPTDKKLERYAMLVLCGRKWGLICSITRLVHFGPLSDEIEHKMRAVAAVDAAMIAATRPGNTLNGVFAEAQRAYAAQGYPDEWQCHHQGGLAGYEAREITGTPTTGQSILMGQAFAWNPSIKGAKSEDTFLVGEQSNEIITVVEGWPMIEIEIGNKLFQRPAIWVRD</sequence>
<dbReference type="PANTHER" id="PTHR46112">
    <property type="entry name" value="AMINOPEPTIDASE"/>
    <property type="match status" value="1"/>
</dbReference>
<evidence type="ECO:0000259" key="1">
    <source>
        <dbReference type="Pfam" id="PF00557"/>
    </source>
</evidence>
<dbReference type="Pfam" id="PF01321">
    <property type="entry name" value="Creatinase_N"/>
    <property type="match status" value="1"/>
</dbReference>
<reference evidence="3 4" key="1">
    <citation type="submission" date="2018-08" db="EMBL/GenBank/DDBJ databases">
        <title>Genomic Encyclopedia of Type Strains, Phase IV (KMG-IV): sequencing the most valuable type-strain genomes for metagenomic binning, comparative biology and taxonomic classification.</title>
        <authorList>
            <person name="Goeker M."/>
        </authorList>
    </citation>
    <scope>NUCLEOTIDE SEQUENCE [LARGE SCALE GENOMIC DNA]</scope>
    <source>
        <strain evidence="3 4">DSM 23923</strain>
    </source>
</reference>
<dbReference type="InterPro" id="IPR000587">
    <property type="entry name" value="Creatinase_N"/>
</dbReference>
<name>A0A347ZQ76_9CHLR</name>
<dbReference type="PANTHER" id="PTHR46112:SF2">
    <property type="entry name" value="XAA-PRO AMINOPEPTIDASE P-RELATED"/>
    <property type="match status" value="1"/>
</dbReference>
<dbReference type="RefSeq" id="WP_116225912.1">
    <property type="nucleotide sequence ID" value="NZ_AP018437.1"/>
</dbReference>
<dbReference type="SUPFAM" id="SSF55920">
    <property type="entry name" value="Creatinase/aminopeptidase"/>
    <property type="match status" value="1"/>
</dbReference>
<dbReference type="InterPro" id="IPR029149">
    <property type="entry name" value="Creatin/AminoP/Spt16_N"/>
</dbReference>
<dbReference type="Proteomes" id="UP000256388">
    <property type="component" value="Unassembled WGS sequence"/>
</dbReference>
<accession>A0A347ZQ76</accession>
<keyword evidence="4" id="KW-1185">Reference proteome</keyword>
<evidence type="ECO:0000259" key="2">
    <source>
        <dbReference type="Pfam" id="PF01321"/>
    </source>
</evidence>
<gene>
    <name evidence="3" type="ORF">DFR64_2646</name>
</gene>
<feature type="domain" description="Peptidase M24" evidence="1">
    <location>
        <begin position="142"/>
        <end position="335"/>
    </location>
</feature>
<dbReference type="Gene3D" id="3.40.350.10">
    <property type="entry name" value="Creatinase/prolidase N-terminal domain"/>
    <property type="match status" value="1"/>
</dbReference>
<evidence type="ECO:0000313" key="4">
    <source>
        <dbReference type="Proteomes" id="UP000256388"/>
    </source>
</evidence>
<dbReference type="OrthoDB" id="4850044at2"/>
<evidence type="ECO:0000313" key="3">
    <source>
        <dbReference type="EMBL" id="REG06214.1"/>
    </source>
</evidence>
<dbReference type="EMBL" id="QUMS01000004">
    <property type="protein sequence ID" value="REG06214.1"/>
    <property type="molecule type" value="Genomic_DNA"/>
</dbReference>